<evidence type="ECO:0000313" key="2">
    <source>
        <dbReference type="Proteomes" id="UP001529510"/>
    </source>
</evidence>
<dbReference type="EMBL" id="JAMKFB020000013">
    <property type="protein sequence ID" value="KAL0178486.1"/>
    <property type="molecule type" value="Genomic_DNA"/>
</dbReference>
<protein>
    <submittedName>
        <fullName evidence="1">Uncharacterized protein</fullName>
    </submittedName>
</protein>
<accession>A0ABD0Q0X7</accession>
<sequence>VYVTDAVFSIKDRPLARIEHPIRPIVMSQSRPDRPKKRVTFSSSSIVFIIASNDTHPLDITSKCNDEPDINVIQ</sequence>
<reference evidence="1 2" key="1">
    <citation type="submission" date="2024-05" db="EMBL/GenBank/DDBJ databases">
        <title>Genome sequencing and assembly of Indian major carp, Cirrhinus mrigala (Hamilton, 1822).</title>
        <authorList>
            <person name="Mohindra V."/>
            <person name="Chowdhury L.M."/>
            <person name="Lal K."/>
            <person name="Jena J.K."/>
        </authorList>
    </citation>
    <scope>NUCLEOTIDE SEQUENCE [LARGE SCALE GENOMIC DNA]</scope>
    <source>
        <strain evidence="1">CM1030</strain>
        <tissue evidence="1">Blood</tissue>
    </source>
</reference>
<dbReference type="Proteomes" id="UP001529510">
    <property type="component" value="Unassembled WGS sequence"/>
</dbReference>
<feature type="non-terminal residue" evidence="1">
    <location>
        <position position="74"/>
    </location>
</feature>
<proteinExistence type="predicted"/>
<gene>
    <name evidence="1" type="ORF">M9458_027380</name>
</gene>
<name>A0ABD0Q0X7_CIRMR</name>
<evidence type="ECO:0000313" key="1">
    <source>
        <dbReference type="EMBL" id="KAL0178486.1"/>
    </source>
</evidence>
<feature type="non-terminal residue" evidence="1">
    <location>
        <position position="1"/>
    </location>
</feature>
<dbReference type="AlphaFoldDB" id="A0ABD0Q0X7"/>
<comment type="caution">
    <text evidence="1">The sequence shown here is derived from an EMBL/GenBank/DDBJ whole genome shotgun (WGS) entry which is preliminary data.</text>
</comment>
<organism evidence="1 2">
    <name type="scientific">Cirrhinus mrigala</name>
    <name type="common">Mrigala</name>
    <dbReference type="NCBI Taxonomy" id="683832"/>
    <lineage>
        <taxon>Eukaryota</taxon>
        <taxon>Metazoa</taxon>
        <taxon>Chordata</taxon>
        <taxon>Craniata</taxon>
        <taxon>Vertebrata</taxon>
        <taxon>Euteleostomi</taxon>
        <taxon>Actinopterygii</taxon>
        <taxon>Neopterygii</taxon>
        <taxon>Teleostei</taxon>
        <taxon>Ostariophysi</taxon>
        <taxon>Cypriniformes</taxon>
        <taxon>Cyprinidae</taxon>
        <taxon>Labeoninae</taxon>
        <taxon>Labeonini</taxon>
        <taxon>Cirrhinus</taxon>
    </lineage>
</organism>
<keyword evidence="2" id="KW-1185">Reference proteome</keyword>